<dbReference type="EMBL" id="JAGTTL010000248">
    <property type="protein sequence ID" value="KAK6290831.1"/>
    <property type="molecule type" value="Genomic_DNA"/>
</dbReference>
<dbReference type="SMART" id="SM00389">
    <property type="entry name" value="HOX"/>
    <property type="match status" value="1"/>
</dbReference>
<dbReference type="Gene3D" id="1.10.10.60">
    <property type="entry name" value="Homeodomain-like"/>
    <property type="match status" value="1"/>
</dbReference>
<evidence type="ECO:0000256" key="1">
    <source>
        <dbReference type="SAM" id="MobiDB-lite"/>
    </source>
</evidence>
<feature type="compositionally biased region" description="Pro residues" evidence="1">
    <location>
        <begin position="321"/>
        <end position="332"/>
    </location>
</feature>
<feature type="domain" description="Homeobox" evidence="2">
    <location>
        <begin position="23"/>
        <end position="89"/>
    </location>
</feature>
<feature type="compositionally biased region" description="Low complexity" evidence="1">
    <location>
        <begin position="247"/>
        <end position="263"/>
    </location>
</feature>
<evidence type="ECO:0000259" key="2">
    <source>
        <dbReference type="SMART" id="SM00389"/>
    </source>
</evidence>
<gene>
    <name evidence="3" type="ORF">J4Q44_G00387700</name>
</gene>
<feature type="compositionally biased region" description="Pro residues" evidence="1">
    <location>
        <begin position="350"/>
        <end position="361"/>
    </location>
</feature>
<proteinExistence type="predicted"/>
<evidence type="ECO:0000313" key="3">
    <source>
        <dbReference type="EMBL" id="KAK6290831.1"/>
    </source>
</evidence>
<name>A0AAN8KQP7_9TELE</name>
<feature type="compositionally biased region" description="Gly residues" evidence="1">
    <location>
        <begin position="287"/>
        <end position="307"/>
    </location>
</feature>
<evidence type="ECO:0000313" key="4">
    <source>
        <dbReference type="Proteomes" id="UP001356427"/>
    </source>
</evidence>
<reference evidence="3 4" key="1">
    <citation type="submission" date="2021-04" db="EMBL/GenBank/DDBJ databases">
        <authorList>
            <person name="De Guttry C."/>
            <person name="Zahm M."/>
            <person name="Klopp C."/>
            <person name="Cabau C."/>
            <person name="Louis A."/>
            <person name="Berthelot C."/>
            <person name="Parey E."/>
            <person name="Roest Crollius H."/>
            <person name="Montfort J."/>
            <person name="Robinson-Rechavi M."/>
            <person name="Bucao C."/>
            <person name="Bouchez O."/>
            <person name="Gislard M."/>
            <person name="Lluch J."/>
            <person name="Milhes M."/>
            <person name="Lampietro C."/>
            <person name="Lopez Roques C."/>
            <person name="Donnadieu C."/>
            <person name="Braasch I."/>
            <person name="Desvignes T."/>
            <person name="Postlethwait J."/>
            <person name="Bobe J."/>
            <person name="Wedekind C."/>
            <person name="Guiguen Y."/>
        </authorList>
    </citation>
    <scope>NUCLEOTIDE SEQUENCE [LARGE SCALE GENOMIC DNA]</scope>
    <source>
        <strain evidence="3">Cs_M1</strain>
        <tissue evidence="3">Blood</tissue>
    </source>
</reference>
<dbReference type="AlphaFoldDB" id="A0AAN8KQP7"/>
<dbReference type="SUPFAM" id="SSF46689">
    <property type="entry name" value="Homeodomain-like"/>
    <property type="match status" value="1"/>
</dbReference>
<dbReference type="CDD" id="cd00086">
    <property type="entry name" value="homeodomain"/>
    <property type="match status" value="1"/>
</dbReference>
<dbReference type="Proteomes" id="UP001356427">
    <property type="component" value="Unassembled WGS sequence"/>
</dbReference>
<protein>
    <recommendedName>
        <fullName evidence="2">Homeobox domain-containing protein</fullName>
    </recommendedName>
</protein>
<comment type="caution">
    <text evidence="3">The sequence shown here is derived from an EMBL/GenBank/DDBJ whole genome shotgun (WGS) entry which is preliminary data.</text>
</comment>
<accession>A0AAN8KQP7</accession>
<keyword evidence="4" id="KW-1185">Reference proteome</keyword>
<dbReference type="InterPro" id="IPR001356">
    <property type="entry name" value="HD"/>
</dbReference>
<feature type="region of interest" description="Disordered" evidence="1">
    <location>
        <begin position="247"/>
        <end position="474"/>
    </location>
</feature>
<dbReference type="InterPro" id="IPR009057">
    <property type="entry name" value="Homeodomain-like_sf"/>
</dbReference>
<dbReference type="GO" id="GO:0003677">
    <property type="term" value="F:DNA binding"/>
    <property type="evidence" value="ECO:0007669"/>
    <property type="project" value="InterPro"/>
</dbReference>
<sequence length="521" mass="55066">MADLPSSSCSTMEEWQEKRGLQTMNLRSVFTLEQQRVLESYYDNGMTNQSKSCFQLILQCAQETKLDFSVVRTWVGNKRRKLASRADQNAGVSHSLSFSNHGLARGALSNHSLAGGALSNHSVAEGALSNHTLAGGALVAGAMLTVEMAAARNIQRGSSHLLPPSFSSSSSSSPLSSGNNNDVILTGIYSLGSASSSRPTVKPLPSDAELPAHVHQTLLNQSQHRRNSSVSSPLQLHSSLGSLSLPLCKPPSLSSSPSLSSPPSSSPPGPPIHSLSKRVGFPTSGARAGGAVGVGGAGAGGAVGGGVPQSWARQYGSLQPGPWPSPSQPQPRPHSNHQTPPPHLPRHRPSPPPHPNPPPSNHSPRIHQVFSVSERGEGEAQGQPSDRSRQERHRQTPRPSDAIGCLSIAMETGGEEDEWRREEELSNMATTAHGDLQRGQWGTDSLSPSRGEGSVGRGLTSPSLVLSSSRPGPYPRGSYPVTTTLQTSPSIQVGVTTTTTATTTTTTNQLLQHYRPPLVYR</sequence>
<organism evidence="3 4">
    <name type="scientific">Coregonus suidteri</name>
    <dbReference type="NCBI Taxonomy" id="861788"/>
    <lineage>
        <taxon>Eukaryota</taxon>
        <taxon>Metazoa</taxon>
        <taxon>Chordata</taxon>
        <taxon>Craniata</taxon>
        <taxon>Vertebrata</taxon>
        <taxon>Euteleostomi</taxon>
        <taxon>Actinopterygii</taxon>
        <taxon>Neopterygii</taxon>
        <taxon>Teleostei</taxon>
        <taxon>Protacanthopterygii</taxon>
        <taxon>Salmoniformes</taxon>
        <taxon>Salmonidae</taxon>
        <taxon>Coregoninae</taxon>
        <taxon>Coregonus</taxon>
    </lineage>
</organism>